<name>A0A6S6W1R8_9PLEO</name>
<feature type="region of interest" description="Disordered" evidence="1">
    <location>
        <begin position="291"/>
        <end position="315"/>
    </location>
</feature>
<reference evidence="3" key="1">
    <citation type="submission" date="2021-02" db="EMBL/GenBank/DDBJ databases">
        <authorList>
            <person name="Syme A R."/>
            <person name="Syme A R."/>
            <person name="Moolhuijzen P."/>
        </authorList>
    </citation>
    <scope>NUCLEOTIDE SEQUENCE</scope>
    <source>
        <strain evidence="3">W1-1</strain>
    </source>
</reference>
<protein>
    <submittedName>
        <fullName evidence="3">Reverse transcriptase family protein</fullName>
    </submittedName>
</protein>
<dbReference type="Proteomes" id="UP000472372">
    <property type="component" value="Chromosome 4"/>
</dbReference>
<dbReference type="GO" id="GO:0003964">
    <property type="term" value="F:RNA-directed DNA polymerase activity"/>
    <property type="evidence" value="ECO:0007669"/>
    <property type="project" value="UniProtKB-KW"/>
</dbReference>
<evidence type="ECO:0000259" key="2">
    <source>
        <dbReference type="Pfam" id="PF07727"/>
    </source>
</evidence>
<keyword evidence="3" id="KW-0695">RNA-directed DNA polymerase</keyword>
<dbReference type="PANTHER" id="PTHR11439:SF440">
    <property type="entry name" value="INTEGRASE CATALYTIC DOMAIN-CONTAINING PROTEIN"/>
    <property type="match status" value="1"/>
</dbReference>
<keyword evidence="3" id="KW-0808">Transferase</keyword>
<feature type="compositionally biased region" description="Polar residues" evidence="1">
    <location>
        <begin position="304"/>
        <end position="315"/>
    </location>
</feature>
<keyword evidence="3" id="KW-0548">Nucleotidyltransferase</keyword>
<dbReference type="PANTHER" id="PTHR11439">
    <property type="entry name" value="GAG-POL-RELATED RETROTRANSPOSON"/>
    <property type="match status" value="1"/>
</dbReference>
<sequence length="315" mass="35767">MDEEIYTTCPPGYSQAGKVWKLRKALYGLRKSPKLWFNELVSFLKGLGFNHCPDEPCILINNQTGLILFLYVDDMLVIAQPECIHFIKDFKLKLNSRYGIKDLGEAISFLNITILRNTRDKKLWISQRGYIEKICTKFGIDDSGRTATTPLLSSYRPQQYEGQATLHQITEMQEKVGSILYAAVVSRPDVSFAASQLSQFTMNPSPEHLRYANRVLAYLQATKYYAIEFLGSVETTTEVETRDEEVYRDGIVTVQWVPTTEMPSDGFTKPLSAEKHSQFVRHLGLVDISSQIDPQHQSEEANSDDGQTSSETNEI</sequence>
<accession>A0A6S6W1R8</accession>
<organism evidence="3 4">
    <name type="scientific">Pyrenophora teres f. teres</name>
    <dbReference type="NCBI Taxonomy" id="97479"/>
    <lineage>
        <taxon>Eukaryota</taxon>
        <taxon>Fungi</taxon>
        <taxon>Dikarya</taxon>
        <taxon>Ascomycota</taxon>
        <taxon>Pezizomycotina</taxon>
        <taxon>Dothideomycetes</taxon>
        <taxon>Pleosporomycetidae</taxon>
        <taxon>Pleosporales</taxon>
        <taxon>Pleosporineae</taxon>
        <taxon>Pleosporaceae</taxon>
        <taxon>Pyrenophora</taxon>
    </lineage>
</organism>
<evidence type="ECO:0000256" key="1">
    <source>
        <dbReference type="SAM" id="MobiDB-lite"/>
    </source>
</evidence>
<dbReference type="AlphaFoldDB" id="A0A6S6W1R8"/>
<evidence type="ECO:0000313" key="4">
    <source>
        <dbReference type="Proteomes" id="UP000472372"/>
    </source>
</evidence>
<dbReference type="InterPro" id="IPR043502">
    <property type="entry name" value="DNA/RNA_pol_sf"/>
</dbReference>
<dbReference type="EMBL" id="HG992980">
    <property type="protein sequence ID" value="CAE7034429.1"/>
    <property type="molecule type" value="Genomic_DNA"/>
</dbReference>
<evidence type="ECO:0000313" key="3">
    <source>
        <dbReference type="EMBL" id="CAE7034429.1"/>
    </source>
</evidence>
<dbReference type="InterPro" id="IPR013103">
    <property type="entry name" value="RVT_2"/>
</dbReference>
<feature type="domain" description="Reverse transcriptase Ty1/copia-type" evidence="2">
    <location>
        <begin position="2"/>
        <end position="151"/>
    </location>
</feature>
<dbReference type="Pfam" id="PF07727">
    <property type="entry name" value="RVT_2"/>
    <property type="match status" value="1"/>
</dbReference>
<dbReference type="SUPFAM" id="SSF56672">
    <property type="entry name" value="DNA/RNA polymerases"/>
    <property type="match status" value="1"/>
</dbReference>
<proteinExistence type="predicted"/>
<gene>
    <name evidence="3" type="ORF">PTTW11_05431</name>
</gene>